<accession>A0A6G9HHS8</accession>
<evidence type="ECO:0000313" key="1">
    <source>
        <dbReference type="EMBL" id="QIQ09910.1"/>
    </source>
</evidence>
<dbReference type="EMBL" id="MN991199">
    <property type="protein sequence ID" value="QIQ09910.1"/>
    <property type="molecule type" value="Genomic_DNA"/>
</dbReference>
<gene>
    <name evidence="1" type="ORF">PlMoll_0730</name>
</gene>
<name>A0A6G9HHS8_9MOLU</name>
<organism evidence="1">
    <name type="scientific">uncultured Mycoplasmataceae bacterium</name>
    <dbReference type="NCBI Taxonomy" id="300027"/>
    <lineage>
        <taxon>Bacteria</taxon>
        <taxon>Bacillati</taxon>
        <taxon>Mycoplasmatota</taxon>
        <taxon>Mollicutes</taxon>
        <taxon>Mycoplasmataceae</taxon>
        <taxon>environmental samples</taxon>
    </lineage>
</organism>
<dbReference type="AlphaFoldDB" id="A0A6G9HHS8"/>
<sequence>MAKKEEKISQDDLEKFIADLDKNPRCKNKRCCDGEGVCITLEDLEKKHKI</sequence>
<protein>
    <submittedName>
        <fullName evidence="1">Uncharacterized protein</fullName>
    </submittedName>
</protein>
<proteinExistence type="predicted"/>
<reference evidence="1" key="1">
    <citation type="journal article" date="2020" name="J. ISSAAS">
        <title>Lactobacilli and other gastrointestinal microbiota of Peromyscus leucopus, reservoir host for agents of Lyme disease and other zoonoses in North America.</title>
        <authorList>
            <person name="Milovic A."/>
            <person name="Bassam K."/>
            <person name="Shao H."/>
            <person name="Chatzistamou I."/>
            <person name="Tufts D.M."/>
            <person name="Diuk-Wasser M."/>
            <person name="Barbour A.G."/>
        </authorList>
    </citation>
    <scope>NUCLEOTIDE SEQUENCE</scope>
    <source>
        <strain evidence="1">LL85</strain>
    </source>
</reference>